<keyword evidence="6 8" id="KW-0472">Membrane</keyword>
<keyword evidence="3 8" id="KW-1134">Transmembrane beta strand</keyword>
<dbReference type="InterPro" id="IPR037066">
    <property type="entry name" value="Plug_dom_sf"/>
</dbReference>
<evidence type="ECO:0000256" key="2">
    <source>
        <dbReference type="ARBA" id="ARBA00022448"/>
    </source>
</evidence>
<dbReference type="InterPro" id="IPR039426">
    <property type="entry name" value="TonB-dep_rcpt-like"/>
</dbReference>
<evidence type="ECO:0000256" key="5">
    <source>
        <dbReference type="ARBA" id="ARBA00023077"/>
    </source>
</evidence>
<comment type="caution">
    <text evidence="13">The sequence shown here is derived from an EMBL/GenBank/DDBJ whole genome shotgun (WGS) entry which is preliminary data.</text>
</comment>
<organism evidence="13 14">
    <name type="scientific">Novosphingobium ovatum</name>
    <dbReference type="NCBI Taxonomy" id="1908523"/>
    <lineage>
        <taxon>Bacteria</taxon>
        <taxon>Pseudomonadati</taxon>
        <taxon>Pseudomonadota</taxon>
        <taxon>Alphaproteobacteria</taxon>
        <taxon>Sphingomonadales</taxon>
        <taxon>Sphingomonadaceae</taxon>
        <taxon>Novosphingobium</taxon>
    </lineage>
</organism>
<protein>
    <submittedName>
        <fullName evidence="13">TonB-dependent receptor</fullName>
    </submittedName>
</protein>
<dbReference type="Gene3D" id="2.40.170.20">
    <property type="entry name" value="TonB-dependent receptor, beta-barrel domain"/>
    <property type="match status" value="1"/>
</dbReference>
<evidence type="ECO:0000256" key="3">
    <source>
        <dbReference type="ARBA" id="ARBA00022452"/>
    </source>
</evidence>
<sequence>MSPIRQISLVSASLLAVAIAVPAFAADAAPAPGDIVVTGSRAAARSKLDTAVPVDVVSAASLSRQGTPELATALANVTPSIDFPRPSANDGTDAIRPATLRGLSPDQTLVLINGVRGHSSAYLNVNGTVGRGSAAVDLNTIPTAALETVEVLRDGAAAQYGSDAIAGVVNLRLRAADHGGGLTVTGGVHATNYTAARGSHSRVGEPVYQVSGWQGMKLLGDGYLTLSGEYVHRSPTNRADLDPRVTPNAVIARFGDPEVDSYSAYANFGKPLESGAQIYGWAGWQYRKSQSAAFPRLASAMSAVGLSTLYPNGFLPLIESRSKDFTTALGIKGEQFGWAMDLKASYGRNVISLRTRNSANYTYGAATQTSFYDGELSYGQLTAGLDASRKFDLGQGLNVAWGAEFRRETYGIKAGEAASYDYGTAYPTQTPGAQGFGGFSPRNVVNANRTALSAYLDLELRPVQALLLGAAGRFEHYADFGDTANGKLSARYDIAPALALRGSVSTGFRAPSLQQQYYTSISSVVTSGVVQLTGTFPSVSAVGTALGGVALRPEKSVNFSAGTVVRLGGLDITVDGYLIKVRDALALSENIAASFSSQVSTLLASTGTGAQAARFFINGLHVTTQGIDVVAHYKLKETPVGTFDFTLSGNVNKVTVDSVPTNTAVALTPTPTLFARSRIGAIQQGTPGEKIVGSVDWSHGAVSATARVSYYGNVTVVGSAAASDYRTGRHAVTDLEVRFAPKGSGFNFALGANNLLDVYPDATPASLNSNGVVAFPYYSPFGYNGRYLYARVGVKW</sequence>
<keyword evidence="13" id="KW-0675">Receptor</keyword>
<dbReference type="Proteomes" id="UP000753724">
    <property type="component" value="Unassembled WGS sequence"/>
</dbReference>
<dbReference type="PANTHER" id="PTHR47234:SF3">
    <property type="entry name" value="SECRETIN_TONB SHORT N-TERMINAL DOMAIN-CONTAINING PROTEIN"/>
    <property type="match status" value="1"/>
</dbReference>
<dbReference type="InterPro" id="IPR000531">
    <property type="entry name" value="Beta-barrel_TonB"/>
</dbReference>
<dbReference type="Gene3D" id="2.170.130.10">
    <property type="entry name" value="TonB-dependent receptor, plug domain"/>
    <property type="match status" value="1"/>
</dbReference>
<evidence type="ECO:0000256" key="4">
    <source>
        <dbReference type="ARBA" id="ARBA00022692"/>
    </source>
</evidence>
<evidence type="ECO:0000256" key="8">
    <source>
        <dbReference type="PROSITE-ProRule" id="PRU01360"/>
    </source>
</evidence>
<dbReference type="PANTHER" id="PTHR47234">
    <property type="match status" value="1"/>
</dbReference>
<keyword evidence="4 8" id="KW-0812">Transmembrane</keyword>
<keyword evidence="5 9" id="KW-0798">TonB box</keyword>
<keyword evidence="2 8" id="KW-0813">Transport</keyword>
<accession>A0ABW9XEB3</accession>
<keyword evidence="7 8" id="KW-0998">Cell outer membrane</keyword>
<evidence type="ECO:0000259" key="11">
    <source>
        <dbReference type="Pfam" id="PF00593"/>
    </source>
</evidence>
<evidence type="ECO:0000256" key="7">
    <source>
        <dbReference type="ARBA" id="ARBA00023237"/>
    </source>
</evidence>
<dbReference type="Pfam" id="PF00593">
    <property type="entry name" value="TonB_dep_Rec_b-barrel"/>
    <property type="match status" value="1"/>
</dbReference>
<evidence type="ECO:0000313" key="14">
    <source>
        <dbReference type="Proteomes" id="UP000753724"/>
    </source>
</evidence>
<evidence type="ECO:0000256" key="9">
    <source>
        <dbReference type="RuleBase" id="RU003357"/>
    </source>
</evidence>
<keyword evidence="14" id="KW-1185">Reference proteome</keyword>
<comment type="similarity">
    <text evidence="8 9">Belongs to the TonB-dependent receptor family.</text>
</comment>
<feature type="domain" description="TonB-dependent receptor-like beta-barrel" evidence="11">
    <location>
        <begin position="274"/>
        <end position="755"/>
    </location>
</feature>
<gene>
    <name evidence="13" type="ORF">GTZ99_09970</name>
</gene>
<feature type="chain" id="PRO_5046128225" evidence="10">
    <location>
        <begin position="26"/>
        <end position="796"/>
    </location>
</feature>
<evidence type="ECO:0000256" key="1">
    <source>
        <dbReference type="ARBA" id="ARBA00004571"/>
    </source>
</evidence>
<dbReference type="InterPro" id="IPR012910">
    <property type="entry name" value="Plug_dom"/>
</dbReference>
<dbReference type="EMBL" id="JAAAPO010000003">
    <property type="protein sequence ID" value="NBC36883.1"/>
    <property type="molecule type" value="Genomic_DNA"/>
</dbReference>
<dbReference type="SUPFAM" id="SSF56935">
    <property type="entry name" value="Porins"/>
    <property type="match status" value="1"/>
</dbReference>
<evidence type="ECO:0000313" key="13">
    <source>
        <dbReference type="EMBL" id="NBC36883.1"/>
    </source>
</evidence>
<name>A0ABW9XEB3_9SPHN</name>
<reference evidence="14" key="1">
    <citation type="submission" date="2020-01" db="EMBL/GenBank/DDBJ databases">
        <title>Sphingomonas sp. strain CSW-10.</title>
        <authorList>
            <person name="Chen W.-M."/>
        </authorList>
    </citation>
    <scope>NUCLEOTIDE SEQUENCE [LARGE SCALE GENOMIC DNA]</scope>
    <source>
        <strain evidence="14">FSY-8</strain>
    </source>
</reference>
<feature type="signal peptide" evidence="10">
    <location>
        <begin position="1"/>
        <end position="25"/>
    </location>
</feature>
<dbReference type="PROSITE" id="PS52016">
    <property type="entry name" value="TONB_DEPENDENT_REC_3"/>
    <property type="match status" value="1"/>
</dbReference>
<proteinExistence type="inferred from homology"/>
<keyword evidence="10" id="KW-0732">Signal</keyword>
<dbReference type="Pfam" id="PF07715">
    <property type="entry name" value="Plug"/>
    <property type="match status" value="1"/>
</dbReference>
<feature type="domain" description="TonB-dependent receptor plug" evidence="12">
    <location>
        <begin position="47"/>
        <end position="168"/>
    </location>
</feature>
<evidence type="ECO:0000259" key="12">
    <source>
        <dbReference type="Pfam" id="PF07715"/>
    </source>
</evidence>
<evidence type="ECO:0000256" key="6">
    <source>
        <dbReference type="ARBA" id="ARBA00023136"/>
    </source>
</evidence>
<dbReference type="InterPro" id="IPR036942">
    <property type="entry name" value="Beta-barrel_TonB_sf"/>
</dbReference>
<comment type="subcellular location">
    <subcellularLocation>
        <location evidence="1 8">Cell outer membrane</location>
        <topology evidence="1 8">Multi-pass membrane protein</topology>
    </subcellularLocation>
</comment>
<evidence type="ECO:0000256" key="10">
    <source>
        <dbReference type="SAM" id="SignalP"/>
    </source>
</evidence>
<dbReference type="RefSeq" id="WP_161718344.1">
    <property type="nucleotide sequence ID" value="NZ_JAAAPO010000003.1"/>
</dbReference>